<keyword evidence="5 6" id="KW-0472">Membrane</keyword>
<evidence type="ECO:0000256" key="2">
    <source>
        <dbReference type="ARBA" id="ARBA00007511"/>
    </source>
</evidence>
<dbReference type="AlphaFoldDB" id="A0A1T4THS0"/>
<feature type="transmembrane region" description="Helical" evidence="6">
    <location>
        <begin position="241"/>
        <end position="262"/>
    </location>
</feature>
<dbReference type="NCBIfam" id="TIGR03717">
    <property type="entry name" value="R_switched_YjbE"/>
    <property type="match status" value="1"/>
</dbReference>
<dbReference type="GO" id="GO:0016020">
    <property type="term" value="C:membrane"/>
    <property type="evidence" value="ECO:0007669"/>
    <property type="project" value="UniProtKB-SubCell"/>
</dbReference>
<evidence type="ECO:0000256" key="5">
    <source>
        <dbReference type="ARBA" id="ARBA00023136"/>
    </source>
</evidence>
<sequence>MQADDIGFGLFELAAMFDWVLADGFIAQLSSAAFWAAVGKIMVANIVLSGDNAVVIALACHNLPDKYRRRAIFLGSLGAIVLRIAFCAVIGLLLGVPYLKLVGGLLLLWIGIKLVSEEEGEGDIKAHASLWAAISTIIIADAVMSLDNAIAIAAAAKGNFTLIVTGLLISIPIIMMGATLISKALDRLPWLALVGAGLIGWIAGEVIAGDGRTDQVDAAGKLVEVVKPGSLAAWLDATIPHAEMVCAALGTGLVIVIGIVLARRNGKQAEKA</sequence>
<comment type="subcellular location">
    <subcellularLocation>
        <location evidence="1">Membrane</location>
        <topology evidence="1">Multi-pass membrane protein</topology>
    </subcellularLocation>
</comment>
<accession>A0A1T4THS0</accession>
<keyword evidence="3 6" id="KW-0812">Transmembrane</keyword>
<dbReference type="InterPro" id="IPR022301">
    <property type="entry name" value="Integral_membrane_YjbE"/>
</dbReference>
<evidence type="ECO:0000313" key="8">
    <source>
        <dbReference type="Proteomes" id="UP000190092"/>
    </source>
</evidence>
<feature type="transmembrane region" description="Helical" evidence="6">
    <location>
        <begin position="71"/>
        <end position="92"/>
    </location>
</feature>
<proteinExistence type="inferred from homology"/>
<feature type="transmembrane region" description="Helical" evidence="6">
    <location>
        <begin position="128"/>
        <end position="154"/>
    </location>
</feature>
<gene>
    <name evidence="7" type="ORF">SAMN02745126_06266</name>
</gene>
<evidence type="ECO:0000313" key="7">
    <source>
        <dbReference type="EMBL" id="SKA39858.1"/>
    </source>
</evidence>
<evidence type="ECO:0000256" key="4">
    <source>
        <dbReference type="ARBA" id="ARBA00022989"/>
    </source>
</evidence>
<evidence type="ECO:0000256" key="6">
    <source>
        <dbReference type="SAM" id="Phobius"/>
    </source>
</evidence>
<reference evidence="8" key="1">
    <citation type="submission" date="2017-02" db="EMBL/GenBank/DDBJ databases">
        <authorList>
            <person name="Varghese N."/>
            <person name="Submissions S."/>
        </authorList>
    </citation>
    <scope>NUCLEOTIDE SEQUENCE [LARGE SCALE GENOMIC DNA]</scope>
    <source>
        <strain evidence="8">ATCC 27094</strain>
    </source>
</reference>
<protein>
    <submittedName>
        <fullName evidence="7">Integral membrane protein, YjbE family</fullName>
    </submittedName>
</protein>
<dbReference type="EMBL" id="FUWJ01000018">
    <property type="protein sequence ID" value="SKA39858.1"/>
    <property type="molecule type" value="Genomic_DNA"/>
</dbReference>
<dbReference type="Pfam" id="PF03741">
    <property type="entry name" value="TerC"/>
    <property type="match status" value="1"/>
</dbReference>
<comment type="similarity">
    <text evidence="2">Belongs to the TerC family.</text>
</comment>
<keyword evidence="4 6" id="KW-1133">Transmembrane helix</keyword>
<dbReference type="InterPro" id="IPR005496">
    <property type="entry name" value="Integral_membrane_TerC"/>
</dbReference>
<feature type="transmembrane region" description="Helical" evidence="6">
    <location>
        <begin position="160"/>
        <end position="181"/>
    </location>
</feature>
<evidence type="ECO:0000256" key="1">
    <source>
        <dbReference type="ARBA" id="ARBA00004141"/>
    </source>
</evidence>
<name>A0A1T4THS0_9HYPH</name>
<organism evidence="7 8">
    <name type="scientific">Enhydrobacter aerosaccus</name>
    <dbReference type="NCBI Taxonomy" id="225324"/>
    <lineage>
        <taxon>Bacteria</taxon>
        <taxon>Pseudomonadati</taxon>
        <taxon>Pseudomonadota</taxon>
        <taxon>Alphaproteobacteria</taxon>
        <taxon>Hyphomicrobiales</taxon>
        <taxon>Enhydrobacter</taxon>
    </lineage>
</organism>
<keyword evidence="8" id="KW-1185">Reference proteome</keyword>
<dbReference type="STRING" id="225324.SAMN02745126_06266"/>
<dbReference type="PANTHER" id="PTHR30238">
    <property type="entry name" value="MEMBRANE BOUND PREDICTED REDOX MODULATOR"/>
    <property type="match status" value="1"/>
</dbReference>
<dbReference type="Proteomes" id="UP000190092">
    <property type="component" value="Unassembled WGS sequence"/>
</dbReference>
<evidence type="ECO:0000256" key="3">
    <source>
        <dbReference type="ARBA" id="ARBA00022692"/>
    </source>
</evidence>
<dbReference type="RefSeq" id="WP_218191398.1">
    <property type="nucleotide sequence ID" value="NZ_FUWJ01000018.1"/>
</dbReference>
<dbReference type="PANTHER" id="PTHR30238:SF4">
    <property type="entry name" value="SLL1022 PROTEIN"/>
    <property type="match status" value="1"/>
</dbReference>